<dbReference type="InterPro" id="IPR056935">
    <property type="entry name" value="Rv0428c-like_C"/>
</dbReference>
<dbReference type="SUPFAM" id="SSF55729">
    <property type="entry name" value="Acyl-CoA N-acyltransferases (Nat)"/>
    <property type="match status" value="1"/>
</dbReference>
<feature type="domain" description="N-acetyltransferase" evidence="1">
    <location>
        <begin position="126"/>
        <end position="263"/>
    </location>
</feature>
<dbReference type="InterPro" id="IPR000182">
    <property type="entry name" value="GNAT_dom"/>
</dbReference>
<dbReference type="InterPro" id="IPR016181">
    <property type="entry name" value="Acyl_CoA_acyltransferase"/>
</dbReference>
<dbReference type="EMBL" id="MYFO01000005">
    <property type="protein sequence ID" value="TFE90177.1"/>
    <property type="molecule type" value="Genomic_DNA"/>
</dbReference>
<keyword evidence="3" id="KW-1185">Reference proteome</keyword>
<organism evidence="2 3">
    <name type="scientific">Paenibacillus athensensis</name>
    <dbReference type="NCBI Taxonomy" id="1967502"/>
    <lineage>
        <taxon>Bacteria</taxon>
        <taxon>Bacillati</taxon>
        <taxon>Bacillota</taxon>
        <taxon>Bacilli</taxon>
        <taxon>Bacillales</taxon>
        <taxon>Paenibacillaceae</taxon>
        <taxon>Paenibacillus</taxon>
    </lineage>
</organism>
<dbReference type="Pfam" id="PF24553">
    <property type="entry name" value="Rv0428c_C"/>
    <property type="match status" value="1"/>
</dbReference>
<dbReference type="Gene3D" id="3.40.630.30">
    <property type="match status" value="1"/>
</dbReference>
<dbReference type="RefSeq" id="WP_134750675.1">
    <property type="nucleotide sequence ID" value="NZ_MYFO02000001.1"/>
</dbReference>
<name>A0A4Y8Q881_9BACL</name>
<reference evidence="2 3" key="1">
    <citation type="submission" date="2017-03" db="EMBL/GenBank/DDBJ databases">
        <title>Isolation of Levoglucosan Utilizing Bacteria.</title>
        <authorList>
            <person name="Arya A.S."/>
        </authorList>
    </citation>
    <scope>NUCLEOTIDE SEQUENCE [LARGE SCALE GENOMIC DNA]</scope>
    <source>
        <strain evidence="2 3">MEC069</strain>
    </source>
</reference>
<gene>
    <name evidence="2" type="ORF">B5M42_05780</name>
</gene>
<accession>A0A4Y8Q881</accession>
<dbReference type="OrthoDB" id="9805924at2"/>
<dbReference type="Proteomes" id="UP000298246">
    <property type="component" value="Unassembled WGS sequence"/>
</dbReference>
<dbReference type="AlphaFoldDB" id="A0A4Y8Q881"/>
<sequence>MVLQINKKLLGKIDHLALRLWPAEETEPLGSWLLRASRGISQRANSVFTGPDYPSEPDWLARIERFYAARGLPAIFQLGGDAPEQLDRILEQMGYVKEIPCLILIADSSPAVRLADAAWRSRPRPSVEVCFSPEANPAWIDALLRLDGFPRESESFYRGIAERMSAPKTFVTLLEDDEPVGLGTAVADEGWAGFVNLVIREDRRGCGLGHLLVRSLAEWSAAHGASHLYLQVVANNDSAIGLYGKSGFKPLCGYHYRIKYDLTAEASS</sequence>
<evidence type="ECO:0000313" key="2">
    <source>
        <dbReference type="EMBL" id="TFE90177.1"/>
    </source>
</evidence>
<protein>
    <recommendedName>
        <fullName evidence="1">N-acetyltransferase domain-containing protein</fullName>
    </recommendedName>
</protein>
<dbReference type="GO" id="GO:0016747">
    <property type="term" value="F:acyltransferase activity, transferring groups other than amino-acyl groups"/>
    <property type="evidence" value="ECO:0007669"/>
    <property type="project" value="InterPro"/>
</dbReference>
<comment type="caution">
    <text evidence="2">The sequence shown here is derived from an EMBL/GenBank/DDBJ whole genome shotgun (WGS) entry which is preliminary data.</text>
</comment>
<evidence type="ECO:0000313" key="3">
    <source>
        <dbReference type="Proteomes" id="UP000298246"/>
    </source>
</evidence>
<evidence type="ECO:0000259" key="1">
    <source>
        <dbReference type="PROSITE" id="PS51186"/>
    </source>
</evidence>
<proteinExistence type="predicted"/>
<dbReference type="CDD" id="cd04301">
    <property type="entry name" value="NAT_SF"/>
    <property type="match status" value="1"/>
</dbReference>
<dbReference type="PROSITE" id="PS51186">
    <property type="entry name" value="GNAT"/>
    <property type="match status" value="1"/>
</dbReference>